<dbReference type="SUPFAM" id="SSF103481">
    <property type="entry name" value="Multidrug resistance efflux transporter EmrE"/>
    <property type="match status" value="1"/>
</dbReference>
<keyword evidence="1" id="KW-0812">Transmembrane</keyword>
<feature type="transmembrane region" description="Helical" evidence="1">
    <location>
        <begin position="99"/>
        <end position="120"/>
    </location>
</feature>
<evidence type="ECO:0000313" key="3">
    <source>
        <dbReference type="EMBL" id="GGO68598.1"/>
    </source>
</evidence>
<evidence type="ECO:0000313" key="4">
    <source>
        <dbReference type="Proteomes" id="UP000646523"/>
    </source>
</evidence>
<sequence>MISIVLALCAAVSNAVASNLQRIAARTVPESKAFRLALILDLIRRPVWLGGIVALIAGFAFQAAALSTGPLALVQPVLATELPFTMVLLSLMFKMRLEGRIWLAVATMSVGLALFLFSASPSTGREPPSTKVWILAAIVTVAVVIGLCLLARLIEGDGRAALLGVATGIGFAFTAAFMKQSTSILAEGVATLATSWQPYAMVAAGLCSLFLLQNTLQSGTLVAAQPALTISDPVASILYGTMMFGESVRTGPWIILEAIGIGSIFFGSFLLAKSPQVRAQLLAQTKPKQRS</sequence>
<reference evidence="3" key="1">
    <citation type="journal article" date="2014" name="Int. J. Syst. Evol. Microbiol.">
        <title>Complete genome sequence of Corynebacterium casei LMG S-19264T (=DSM 44701T), isolated from a smear-ripened cheese.</title>
        <authorList>
            <consortium name="US DOE Joint Genome Institute (JGI-PGF)"/>
            <person name="Walter F."/>
            <person name="Albersmeier A."/>
            <person name="Kalinowski J."/>
            <person name="Ruckert C."/>
        </authorList>
    </citation>
    <scope>NUCLEOTIDE SEQUENCE</scope>
    <source>
        <strain evidence="3">CGMCC 4.7368</strain>
    </source>
</reference>
<keyword evidence="1" id="KW-1133">Transmembrane helix</keyword>
<feature type="chain" id="PRO_5036724017" evidence="2">
    <location>
        <begin position="18"/>
        <end position="291"/>
    </location>
</feature>
<keyword evidence="1" id="KW-0472">Membrane</keyword>
<comment type="caution">
    <text evidence="3">The sequence shown here is derived from an EMBL/GenBank/DDBJ whole genome shotgun (WGS) entry which is preliminary data.</text>
</comment>
<reference evidence="3" key="2">
    <citation type="submission" date="2020-09" db="EMBL/GenBank/DDBJ databases">
        <authorList>
            <person name="Sun Q."/>
            <person name="Zhou Y."/>
        </authorList>
    </citation>
    <scope>NUCLEOTIDE SEQUENCE</scope>
    <source>
        <strain evidence="3">CGMCC 4.7368</strain>
    </source>
</reference>
<feature type="transmembrane region" description="Helical" evidence="1">
    <location>
        <begin position="253"/>
        <end position="272"/>
    </location>
</feature>
<accession>A0A918DIV4</accession>
<dbReference type="AlphaFoldDB" id="A0A918DIV4"/>
<dbReference type="NCBIfam" id="NF038012">
    <property type="entry name" value="DMT_1"/>
    <property type="match status" value="1"/>
</dbReference>
<gene>
    <name evidence="3" type="ORF">GCM10012289_27740</name>
</gene>
<proteinExistence type="predicted"/>
<feature type="transmembrane region" description="Helical" evidence="1">
    <location>
        <begin position="73"/>
        <end position="93"/>
    </location>
</feature>
<feature type="transmembrane region" description="Helical" evidence="1">
    <location>
        <begin position="189"/>
        <end position="212"/>
    </location>
</feature>
<feature type="transmembrane region" description="Helical" evidence="1">
    <location>
        <begin position="132"/>
        <end position="154"/>
    </location>
</feature>
<evidence type="ECO:0000256" key="1">
    <source>
        <dbReference type="SAM" id="Phobius"/>
    </source>
</evidence>
<evidence type="ECO:0000256" key="2">
    <source>
        <dbReference type="SAM" id="SignalP"/>
    </source>
</evidence>
<dbReference type="InterPro" id="IPR037185">
    <property type="entry name" value="EmrE-like"/>
</dbReference>
<organism evidence="3 4">
    <name type="scientific">Nonomuraea cavernae</name>
    <dbReference type="NCBI Taxonomy" id="2045107"/>
    <lineage>
        <taxon>Bacteria</taxon>
        <taxon>Bacillati</taxon>
        <taxon>Actinomycetota</taxon>
        <taxon>Actinomycetes</taxon>
        <taxon>Streptosporangiales</taxon>
        <taxon>Streptosporangiaceae</taxon>
        <taxon>Nonomuraea</taxon>
    </lineage>
</organism>
<dbReference type="PANTHER" id="PTHR40761:SF1">
    <property type="entry name" value="CONSERVED INTEGRAL MEMBRANE ALANINE VALINE AND LEUCINE RICH PROTEIN-RELATED"/>
    <property type="match status" value="1"/>
</dbReference>
<keyword evidence="2" id="KW-0732">Signal</keyword>
<name>A0A918DIV4_9ACTN</name>
<feature type="signal peptide" evidence="2">
    <location>
        <begin position="1"/>
        <end position="17"/>
    </location>
</feature>
<dbReference type="Proteomes" id="UP000646523">
    <property type="component" value="Unassembled WGS sequence"/>
</dbReference>
<dbReference type="EMBL" id="BMNH01000006">
    <property type="protein sequence ID" value="GGO68598.1"/>
    <property type="molecule type" value="Genomic_DNA"/>
</dbReference>
<feature type="transmembrane region" description="Helical" evidence="1">
    <location>
        <begin position="160"/>
        <end position="177"/>
    </location>
</feature>
<feature type="transmembrane region" description="Helical" evidence="1">
    <location>
        <begin position="47"/>
        <end position="66"/>
    </location>
</feature>
<keyword evidence="4" id="KW-1185">Reference proteome</keyword>
<protein>
    <submittedName>
        <fullName evidence="3">Membrane protein</fullName>
    </submittedName>
</protein>
<dbReference type="PANTHER" id="PTHR40761">
    <property type="entry name" value="CONSERVED INTEGRAL MEMBRANE ALANINE VALINE AND LEUCINE RICH PROTEIN-RELATED"/>
    <property type="match status" value="1"/>
</dbReference>